<dbReference type="Pfam" id="PF03009">
    <property type="entry name" value="GDPD"/>
    <property type="match status" value="1"/>
</dbReference>
<feature type="transmembrane region" description="Helical" evidence="1">
    <location>
        <begin position="7"/>
        <end position="26"/>
    </location>
</feature>
<feature type="transmembrane region" description="Helical" evidence="1">
    <location>
        <begin position="249"/>
        <end position="270"/>
    </location>
</feature>
<dbReference type="GO" id="GO:0005886">
    <property type="term" value="C:plasma membrane"/>
    <property type="evidence" value="ECO:0007669"/>
    <property type="project" value="TreeGrafter"/>
</dbReference>
<dbReference type="GO" id="GO:0006644">
    <property type="term" value="P:phospholipid metabolic process"/>
    <property type="evidence" value="ECO:0007669"/>
    <property type="project" value="TreeGrafter"/>
</dbReference>
<protein>
    <recommendedName>
        <fullName evidence="2">GP-PDE domain-containing protein</fullName>
    </recommendedName>
</protein>
<accession>A0A7S1FKT9</accession>
<keyword evidence="1" id="KW-0472">Membrane</keyword>
<feature type="domain" description="GP-PDE" evidence="2">
    <location>
        <begin position="77"/>
        <end position="357"/>
    </location>
</feature>
<reference evidence="3" key="1">
    <citation type="submission" date="2021-01" db="EMBL/GenBank/DDBJ databases">
        <authorList>
            <person name="Corre E."/>
            <person name="Pelletier E."/>
            <person name="Niang G."/>
            <person name="Scheremetjew M."/>
            <person name="Finn R."/>
            <person name="Kale V."/>
            <person name="Holt S."/>
            <person name="Cochrane G."/>
            <person name="Meng A."/>
            <person name="Brown T."/>
            <person name="Cohen L."/>
        </authorList>
    </citation>
    <scope>NUCLEOTIDE SEQUENCE</scope>
</reference>
<dbReference type="PANTHER" id="PTHR46320:SF1">
    <property type="entry name" value="GLYCEROPHOSPHODIESTER PHOSPHODIESTERASE 1"/>
    <property type="match status" value="1"/>
</dbReference>
<dbReference type="GO" id="GO:0008889">
    <property type="term" value="F:glycerophosphodiester phosphodiesterase activity"/>
    <property type="evidence" value="ECO:0007669"/>
    <property type="project" value="TreeGrafter"/>
</dbReference>
<dbReference type="PROSITE" id="PS51704">
    <property type="entry name" value="GP_PDE"/>
    <property type="match status" value="1"/>
</dbReference>
<dbReference type="InterPro" id="IPR017946">
    <property type="entry name" value="PLC-like_Pdiesterase_TIM-brl"/>
</dbReference>
<evidence type="ECO:0000313" key="3">
    <source>
        <dbReference type="EMBL" id="CAD8872793.1"/>
    </source>
</evidence>
<name>A0A7S1FKT9_NOCSC</name>
<dbReference type="AlphaFoldDB" id="A0A7S1FKT9"/>
<dbReference type="GO" id="GO:0006580">
    <property type="term" value="P:ethanolamine metabolic process"/>
    <property type="evidence" value="ECO:0007669"/>
    <property type="project" value="TreeGrafter"/>
</dbReference>
<evidence type="ECO:0000256" key="1">
    <source>
        <dbReference type="SAM" id="Phobius"/>
    </source>
</evidence>
<organism evidence="3">
    <name type="scientific">Noctiluca scintillans</name>
    <name type="common">Sea sparkle</name>
    <name type="synonym">Red tide dinoflagellate</name>
    <dbReference type="NCBI Taxonomy" id="2966"/>
    <lineage>
        <taxon>Eukaryota</taxon>
        <taxon>Sar</taxon>
        <taxon>Alveolata</taxon>
        <taxon>Dinophyceae</taxon>
        <taxon>Noctilucales</taxon>
        <taxon>Noctilucaceae</taxon>
        <taxon>Noctiluca</taxon>
    </lineage>
</organism>
<dbReference type="GO" id="GO:0070291">
    <property type="term" value="P:N-acylethanolamine metabolic process"/>
    <property type="evidence" value="ECO:0007669"/>
    <property type="project" value="TreeGrafter"/>
</dbReference>
<dbReference type="InterPro" id="IPR030395">
    <property type="entry name" value="GP_PDE_dom"/>
</dbReference>
<feature type="transmembrane region" description="Helical" evidence="1">
    <location>
        <begin position="290"/>
        <end position="308"/>
    </location>
</feature>
<dbReference type="CDD" id="cd08556">
    <property type="entry name" value="GDPD"/>
    <property type="match status" value="1"/>
</dbReference>
<dbReference type="PANTHER" id="PTHR46320">
    <property type="entry name" value="GLYCEROPHOSPHODIESTER PHOSPHODIESTERASE 1"/>
    <property type="match status" value="1"/>
</dbReference>
<keyword evidence="1" id="KW-1133">Transmembrane helix</keyword>
<sequence length="369" mass="41007">MQLWFAWVEALVVLAVVVLGTHHGLTVTPSSPQITRSAVLYTLIACLILGSSTFFLHQRFQKHRLPPGRPLEWSGGPLVLGHRGCRPTQRRHARAVDMPPENTLEAFAYALARGVKGVELDVRLTQDGVPVVFHDAYIGRCLECDKNVKVSDLTLRQLQKLQFKNVSMASCSSGSWAQVPTLHDALALVKERRVTVLIETKDTRRVRELATKVVELIRQHDLQEDAVVISFDPRSLYHVRRIASEIRTCWLWAPGIFTVWALSSIEALPWSLRAIAPLVDLALLLTAHPALLPTFLGVSVVGPIAGLRRCGLNAAWRRGIATYVWVVNTAELRDGVVSLSEQGLWAYSTDDLWPRLLAPLGRSTTTDSC</sequence>
<feature type="transmembrane region" description="Helical" evidence="1">
    <location>
        <begin position="38"/>
        <end position="56"/>
    </location>
</feature>
<dbReference type="EMBL" id="HBFQ01066349">
    <property type="protein sequence ID" value="CAD8872793.1"/>
    <property type="molecule type" value="Transcribed_RNA"/>
</dbReference>
<dbReference type="PROSITE" id="PS50007">
    <property type="entry name" value="PIPLC_X_DOMAIN"/>
    <property type="match status" value="1"/>
</dbReference>
<proteinExistence type="predicted"/>
<dbReference type="Gene3D" id="3.20.20.190">
    <property type="entry name" value="Phosphatidylinositol (PI) phosphodiesterase"/>
    <property type="match status" value="1"/>
</dbReference>
<keyword evidence="1" id="KW-0812">Transmembrane</keyword>
<gene>
    <name evidence="3" type="ORF">NSCI0253_LOCUS47150</name>
</gene>
<evidence type="ECO:0000259" key="2">
    <source>
        <dbReference type="PROSITE" id="PS51704"/>
    </source>
</evidence>
<dbReference type="SUPFAM" id="SSF51695">
    <property type="entry name" value="PLC-like phosphodiesterases"/>
    <property type="match status" value="1"/>
</dbReference>